<dbReference type="GO" id="GO:0003677">
    <property type="term" value="F:DNA binding"/>
    <property type="evidence" value="ECO:0007669"/>
    <property type="project" value="UniProtKB-KW"/>
</dbReference>
<evidence type="ECO:0000313" key="3">
    <source>
        <dbReference type="EMBL" id="MBP1041795.1"/>
    </source>
</evidence>
<proteinExistence type="predicted"/>
<dbReference type="InterPro" id="IPR001387">
    <property type="entry name" value="Cro/C1-type_HTH"/>
</dbReference>
<sequence>MKPFKLGEVIQAQRKLRGMTQSQLASEMGISKSSVSKWETGQTYPDIYLLPELATYFSLTIDELLGYTPQLSREAIRNHYQRLSKAFVDEPFPVVMAECRSLIKKYYACLPFLLQMAVLLANHTNLAKKDEQIGILQEAIELTRRVKAEATDSPMIHQANSFEAACQMFLGNPQEVLMLLGEEVKPYLGNEQLMANAYKMLGQVGKSHEILQVSLYQQLMGLVSASGKLLESQVVDHFQFDQTVRRVIGISKLYDLSNLHPFLYVTFLLECFTGYTQQKRLTLALESLSEMIQVLETISYPATLHGDRYFDSLDDWIEDQLELSSMMPRNEQLVKESLSGYFKENPLIQEVYQTSSEFKNLLAKLGQVLGV</sequence>
<dbReference type="InterPro" id="IPR010982">
    <property type="entry name" value="Lambda_DNA-bd_dom_sf"/>
</dbReference>
<dbReference type="CDD" id="cd00093">
    <property type="entry name" value="HTH_XRE"/>
    <property type="match status" value="1"/>
</dbReference>
<gene>
    <name evidence="3" type="ORF">I6N95_12320</name>
</gene>
<dbReference type="PROSITE" id="PS50943">
    <property type="entry name" value="HTH_CROC1"/>
    <property type="match status" value="1"/>
</dbReference>
<name>A0A940P683_9ENTE</name>
<keyword evidence="1" id="KW-0238">DNA-binding</keyword>
<organism evidence="3 4">
    <name type="scientific">Vagococcus allomyrinae</name>
    <dbReference type="NCBI Taxonomy" id="2794353"/>
    <lineage>
        <taxon>Bacteria</taxon>
        <taxon>Bacillati</taxon>
        <taxon>Bacillota</taxon>
        <taxon>Bacilli</taxon>
        <taxon>Lactobacillales</taxon>
        <taxon>Enterococcaceae</taxon>
        <taxon>Vagococcus</taxon>
    </lineage>
</organism>
<dbReference type="PANTHER" id="PTHR46558:SF11">
    <property type="entry name" value="HTH-TYPE TRANSCRIPTIONAL REGULATOR XRE"/>
    <property type="match status" value="1"/>
</dbReference>
<accession>A0A940P683</accession>
<evidence type="ECO:0000313" key="4">
    <source>
        <dbReference type="Proteomes" id="UP000674938"/>
    </source>
</evidence>
<reference evidence="3" key="1">
    <citation type="submission" date="2020-12" db="EMBL/GenBank/DDBJ databases">
        <title>Vagococcus allomyrinae sp. nov. and Enterococcus lavae sp. nov., isolated from the larvae of Allomyrina dichotoma.</title>
        <authorList>
            <person name="Lee S.D."/>
        </authorList>
    </citation>
    <scope>NUCLEOTIDE SEQUENCE</scope>
    <source>
        <strain evidence="3">BWB3-3</strain>
    </source>
</reference>
<keyword evidence="4" id="KW-1185">Reference proteome</keyword>
<dbReference type="Proteomes" id="UP000674938">
    <property type="component" value="Unassembled WGS sequence"/>
</dbReference>
<protein>
    <submittedName>
        <fullName evidence="3">Helix-turn-helix transcriptional regulator</fullName>
    </submittedName>
</protein>
<evidence type="ECO:0000256" key="1">
    <source>
        <dbReference type="ARBA" id="ARBA00023125"/>
    </source>
</evidence>
<dbReference type="PANTHER" id="PTHR46558">
    <property type="entry name" value="TRACRIPTIONAL REGULATORY PROTEIN-RELATED-RELATED"/>
    <property type="match status" value="1"/>
</dbReference>
<dbReference type="RefSeq" id="WP_209528310.1">
    <property type="nucleotide sequence ID" value="NZ_JAEEGA010000007.1"/>
</dbReference>
<dbReference type="SMART" id="SM00530">
    <property type="entry name" value="HTH_XRE"/>
    <property type="match status" value="1"/>
</dbReference>
<dbReference type="AlphaFoldDB" id="A0A940P683"/>
<feature type="domain" description="HTH cro/C1-type" evidence="2">
    <location>
        <begin position="10"/>
        <end position="64"/>
    </location>
</feature>
<dbReference type="EMBL" id="JAEEGA010000007">
    <property type="protein sequence ID" value="MBP1041795.1"/>
    <property type="molecule type" value="Genomic_DNA"/>
</dbReference>
<comment type="caution">
    <text evidence="3">The sequence shown here is derived from an EMBL/GenBank/DDBJ whole genome shotgun (WGS) entry which is preliminary data.</text>
</comment>
<dbReference type="Pfam" id="PF01381">
    <property type="entry name" value="HTH_3"/>
    <property type="match status" value="1"/>
</dbReference>
<dbReference type="Gene3D" id="1.10.260.40">
    <property type="entry name" value="lambda repressor-like DNA-binding domains"/>
    <property type="match status" value="1"/>
</dbReference>
<dbReference type="SUPFAM" id="SSF47413">
    <property type="entry name" value="lambda repressor-like DNA-binding domains"/>
    <property type="match status" value="1"/>
</dbReference>
<evidence type="ECO:0000259" key="2">
    <source>
        <dbReference type="PROSITE" id="PS50943"/>
    </source>
</evidence>